<reference evidence="1" key="1">
    <citation type="submission" date="2021-10" db="EMBL/GenBank/DDBJ databases">
        <authorList>
            <person name="Piombo E."/>
        </authorList>
    </citation>
    <scope>NUCLEOTIDE SEQUENCE</scope>
</reference>
<dbReference type="OrthoDB" id="6079484at2759"/>
<dbReference type="Proteomes" id="UP000696573">
    <property type="component" value="Unassembled WGS sequence"/>
</dbReference>
<organism evidence="1 2">
    <name type="scientific">Clonostachys rhizophaga</name>
    <dbReference type="NCBI Taxonomy" id="160324"/>
    <lineage>
        <taxon>Eukaryota</taxon>
        <taxon>Fungi</taxon>
        <taxon>Dikarya</taxon>
        <taxon>Ascomycota</taxon>
        <taxon>Pezizomycotina</taxon>
        <taxon>Sordariomycetes</taxon>
        <taxon>Hypocreomycetidae</taxon>
        <taxon>Hypocreales</taxon>
        <taxon>Bionectriaceae</taxon>
        <taxon>Clonostachys</taxon>
    </lineage>
</organism>
<evidence type="ECO:0000313" key="2">
    <source>
        <dbReference type="Proteomes" id="UP000696573"/>
    </source>
</evidence>
<dbReference type="EMBL" id="CABFNQ020000731">
    <property type="protein sequence ID" value="CAH0028353.1"/>
    <property type="molecule type" value="Genomic_DNA"/>
</dbReference>
<evidence type="ECO:0000313" key="1">
    <source>
        <dbReference type="EMBL" id="CAH0028353.1"/>
    </source>
</evidence>
<gene>
    <name evidence="1" type="ORF">CRHIZ90672A_00012648</name>
</gene>
<name>A0A9N9VNF2_9HYPO</name>
<comment type="caution">
    <text evidence="1">The sequence shown here is derived from an EMBL/GenBank/DDBJ whole genome shotgun (WGS) entry which is preliminary data.</text>
</comment>
<protein>
    <submittedName>
        <fullName evidence="1">Uncharacterized protein</fullName>
    </submittedName>
</protein>
<proteinExistence type="predicted"/>
<dbReference type="AlphaFoldDB" id="A0A9N9VNF2"/>
<accession>A0A9N9VNF2</accession>
<sequence>MSGGFYKYRCKFFYSHNCTNWVWMNESPCAPCLAEGREETGEAMASRHPGTIEKDSYRTLGPEMQRLFFGVAPNILNEIYFNEERSKCLIL</sequence>
<keyword evidence="2" id="KW-1185">Reference proteome</keyword>